<dbReference type="PANTHER" id="PTHR42815:SF2">
    <property type="entry name" value="FAD-BINDING, PUTATIVE (AFU_ORTHOLOGUE AFUA_6G07600)-RELATED"/>
    <property type="match status" value="1"/>
</dbReference>
<comment type="caution">
    <text evidence="3">The sequence shown here is derived from an EMBL/GenBank/DDBJ whole genome shotgun (WGS) entry which is preliminary data.</text>
</comment>
<evidence type="ECO:0000259" key="1">
    <source>
        <dbReference type="PROSITE" id="PS51384"/>
    </source>
</evidence>
<sequence length="327" mass="35592">MFLQDRLTTIHVTGYIFVRDALPVRQRPGTTVQRSPYSPPVRPLVEESAPILHFDDAASPAIATLKSILLHSPTIATFTWQSSVELDITPGQAIILDLSGFIGRPGYQHMSRNPTSVNDDRVRTWTVSSSSHPVPTDTFSITIREKPGGAATGALFTLARRIAEVRPALLRDMAPVALTIPIMGVTGEFTLQRASKRVALFAGGIGVTPFLSMLGGVRGGGGGDGWDVVLVLSTREPEVLLPLVWEVVKEVNGVLVHVFSDKAVPNAENIIAHRGRVTSRYLVERREDWVGRDVFVCGPESYRESVIGGLVEAGVEKGTVRTETFEY</sequence>
<dbReference type="SUPFAM" id="SSF52343">
    <property type="entry name" value="Ferredoxin reductase-like, C-terminal NADP-linked domain"/>
    <property type="match status" value="1"/>
</dbReference>
<dbReference type="InterPro" id="IPR039261">
    <property type="entry name" value="FNR_nucleotide-bd"/>
</dbReference>
<organism evidence="3 4">
    <name type="scientific">Armillaria novae-zelandiae</name>
    <dbReference type="NCBI Taxonomy" id="153914"/>
    <lineage>
        <taxon>Eukaryota</taxon>
        <taxon>Fungi</taxon>
        <taxon>Dikarya</taxon>
        <taxon>Basidiomycota</taxon>
        <taxon>Agaricomycotina</taxon>
        <taxon>Agaricomycetes</taxon>
        <taxon>Agaricomycetidae</taxon>
        <taxon>Agaricales</taxon>
        <taxon>Marasmiineae</taxon>
        <taxon>Physalacriaceae</taxon>
        <taxon>Armillaria</taxon>
    </lineage>
</organism>
<dbReference type="EMBL" id="JAUEPR010000046">
    <property type="protein sequence ID" value="KAK0471859.1"/>
    <property type="molecule type" value="Genomic_DNA"/>
</dbReference>
<accession>A0AA39UHQ6</accession>
<evidence type="ECO:0000313" key="3">
    <source>
        <dbReference type="EMBL" id="KAK0487978.1"/>
    </source>
</evidence>
<dbReference type="EMBL" id="JAUEPR010000003">
    <property type="protein sequence ID" value="KAK0487978.1"/>
    <property type="molecule type" value="Genomic_DNA"/>
</dbReference>
<dbReference type="AlphaFoldDB" id="A0AA39UHQ6"/>
<evidence type="ECO:0000313" key="4">
    <source>
        <dbReference type="Proteomes" id="UP001175227"/>
    </source>
</evidence>
<gene>
    <name evidence="3" type="ORF">IW261DRAFT_657967</name>
    <name evidence="2" type="ORF">IW261DRAFT_829818</name>
</gene>
<keyword evidence="4" id="KW-1185">Reference proteome</keyword>
<dbReference type="Gene3D" id="3.40.50.80">
    <property type="entry name" value="Nucleotide-binding domain of ferredoxin-NADP reductase (FNR) module"/>
    <property type="match status" value="1"/>
</dbReference>
<feature type="domain" description="FAD-binding FR-type" evidence="1">
    <location>
        <begin position="58"/>
        <end position="192"/>
    </location>
</feature>
<proteinExistence type="predicted"/>
<dbReference type="GO" id="GO:0016491">
    <property type="term" value="F:oxidoreductase activity"/>
    <property type="evidence" value="ECO:0007669"/>
    <property type="project" value="InterPro"/>
</dbReference>
<reference evidence="3" key="1">
    <citation type="submission" date="2023-06" db="EMBL/GenBank/DDBJ databases">
        <authorList>
            <consortium name="Lawrence Berkeley National Laboratory"/>
            <person name="Ahrendt S."/>
            <person name="Sahu N."/>
            <person name="Indic B."/>
            <person name="Wong-Bajracharya J."/>
            <person name="Merenyi Z."/>
            <person name="Ke H.-M."/>
            <person name="Monk M."/>
            <person name="Kocsube S."/>
            <person name="Drula E."/>
            <person name="Lipzen A."/>
            <person name="Balint B."/>
            <person name="Henrissat B."/>
            <person name="Andreopoulos B."/>
            <person name="Martin F.M."/>
            <person name="Harder C.B."/>
            <person name="Rigling D."/>
            <person name="Ford K.L."/>
            <person name="Foster G.D."/>
            <person name="Pangilinan J."/>
            <person name="Papanicolaou A."/>
            <person name="Barry K."/>
            <person name="LaButti K."/>
            <person name="Viragh M."/>
            <person name="Koriabine M."/>
            <person name="Yan M."/>
            <person name="Riley R."/>
            <person name="Champramary S."/>
            <person name="Plett K.L."/>
            <person name="Tsai I.J."/>
            <person name="Slot J."/>
            <person name="Sipos G."/>
            <person name="Plett J."/>
            <person name="Nagy L.G."/>
            <person name="Grigoriev I.V."/>
        </authorList>
    </citation>
    <scope>NUCLEOTIDE SEQUENCE</scope>
    <source>
        <strain evidence="3">ICMP 16352</strain>
    </source>
</reference>
<dbReference type="InterPro" id="IPR017927">
    <property type="entry name" value="FAD-bd_FR_type"/>
</dbReference>
<protein>
    <recommendedName>
        <fullName evidence="1">FAD-binding FR-type domain-containing protein</fullName>
    </recommendedName>
</protein>
<dbReference type="PANTHER" id="PTHR42815">
    <property type="entry name" value="FAD-BINDING, PUTATIVE (AFU_ORTHOLOGUE AFUA_6G07600)-RELATED"/>
    <property type="match status" value="1"/>
</dbReference>
<dbReference type="PROSITE" id="PS51384">
    <property type="entry name" value="FAD_FR"/>
    <property type="match status" value="1"/>
</dbReference>
<dbReference type="Proteomes" id="UP001175227">
    <property type="component" value="Unassembled WGS sequence"/>
</dbReference>
<evidence type="ECO:0000313" key="2">
    <source>
        <dbReference type="EMBL" id="KAK0471859.1"/>
    </source>
</evidence>
<name>A0AA39UHQ6_9AGAR</name>